<name>A0ABQ7FXV7_DUNSA</name>
<dbReference type="Pfam" id="PF00085">
    <property type="entry name" value="Thioredoxin"/>
    <property type="match status" value="1"/>
</dbReference>
<dbReference type="Pfam" id="PF10208">
    <property type="entry name" value="ARMET_C"/>
    <property type="match status" value="1"/>
</dbReference>
<dbReference type="PROSITE" id="PS50076">
    <property type="entry name" value="DNAJ_2"/>
    <property type="match status" value="1"/>
</dbReference>
<dbReference type="InterPro" id="IPR036869">
    <property type="entry name" value="J_dom_sf"/>
</dbReference>
<dbReference type="PANTHER" id="PTHR45815:SF3">
    <property type="entry name" value="PROTEIN DISULFIDE-ISOMERASE A6"/>
    <property type="match status" value="1"/>
</dbReference>
<keyword evidence="4" id="KW-0072">Autophagy</keyword>
<dbReference type="InterPro" id="IPR001623">
    <property type="entry name" value="DnaJ_domain"/>
</dbReference>
<dbReference type="InterPro" id="IPR018253">
    <property type="entry name" value="DnaJ_domain_CS"/>
</dbReference>
<evidence type="ECO:0000256" key="3">
    <source>
        <dbReference type="ARBA" id="ARBA00020921"/>
    </source>
</evidence>
<dbReference type="PANTHER" id="PTHR45815">
    <property type="entry name" value="PROTEIN DISULFIDE-ISOMERASE A6"/>
    <property type="match status" value="1"/>
</dbReference>
<proteinExistence type="predicted"/>
<dbReference type="Gene3D" id="3.40.30.10">
    <property type="entry name" value="Glutaredoxin"/>
    <property type="match status" value="2"/>
</dbReference>
<comment type="subcellular location">
    <subcellularLocation>
        <location evidence="1">Endoplasmic reticulum membrane</location>
        <topology evidence="1">Single-pass type IV membrane protein</topology>
    </subcellularLocation>
</comment>
<dbReference type="InterPro" id="IPR017937">
    <property type="entry name" value="Thioredoxin_CS"/>
</dbReference>
<dbReference type="InterPro" id="IPR019345">
    <property type="entry name" value="ARMET_C"/>
</dbReference>
<protein>
    <recommendedName>
        <fullName evidence="2">DnaJ homolog subfamily C member 10</fullName>
    </recommendedName>
    <alternativeName>
        <fullName evidence="3">DnaJ homolog subfamily C member 16</fullName>
    </alternativeName>
    <alternativeName>
        <fullName evidence="6">Endoplasmic reticulum DNA J domain-containing protein 8</fullName>
    </alternativeName>
</protein>
<evidence type="ECO:0000256" key="6">
    <source>
        <dbReference type="ARBA" id="ARBA00035043"/>
    </source>
</evidence>
<reference evidence="10" key="1">
    <citation type="submission" date="2017-08" db="EMBL/GenBank/DDBJ databases">
        <authorList>
            <person name="Polle J.E."/>
            <person name="Barry K."/>
            <person name="Cushman J."/>
            <person name="Schmutz J."/>
            <person name="Tran D."/>
            <person name="Hathwaick L.T."/>
            <person name="Yim W.C."/>
            <person name="Jenkins J."/>
            <person name="Mckie-Krisberg Z.M."/>
            <person name="Prochnik S."/>
            <person name="Lindquist E."/>
            <person name="Dockter R.B."/>
            <person name="Adam C."/>
            <person name="Molina H."/>
            <person name="Bunkerborg J."/>
            <person name="Jin E."/>
            <person name="Buchheim M."/>
            <person name="Magnuson J."/>
        </authorList>
    </citation>
    <scope>NUCLEOTIDE SEQUENCE</scope>
    <source>
        <strain evidence="10">CCAP 19/18</strain>
    </source>
</reference>
<evidence type="ECO:0000259" key="8">
    <source>
        <dbReference type="PROSITE" id="PS50076"/>
    </source>
</evidence>
<dbReference type="PROSITE" id="PS00636">
    <property type="entry name" value="DNAJ_1"/>
    <property type="match status" value="1"/>
</dbReference>
<evidence type="ECO:0000256" key="1">
    <source>
        <dbReference type="ARBA" id="ARBA00004163"/>
    </source>
</evidence>
<dbReference type="PRINTS" id="PR00421">
    <property type="entry name" value="THIOREDOXIN"/>
</dbReference>
<dbReference type="SUPFAM" id="SSF52833">
    <property type="entry name" value="Thioredoxin-like"/>
    <property type="match status" value="1"/>
</dbReference>
<dbReference type="SMART" id="SM00271">
    <property type="entry name" value="DnaJ"/>
    <property type="match status" value="1"/>
</dbReference>
<evidence type="ECO:0000256" key="5">
    <source>
        <dbReference type="ARBA" id="ARBA00035002"/>
    </source>
</evidence>
<evidence type="ECO:0000256" key="2">
    <source>
        <dbReference type="ARBA" id="ARBA00020920"/>
    </source>
</evidence>
<feature type="compositionally biased region" description="Basic and acidic residues" evidence="7">
    <location>
        <begin position="16"/>
        <end position="26"/>
    </location>
</feature>
<dbReference type="InterPro" id="IPR013766">
    <property type="entry name" value="Thioredoxin_domain"/>
</dbReference>
<evidence type="ECO:0000313" key="10">
    <source>
        <dbReference type="EMBL" id="KAF5827182.1"/>
    </source>
</evidence>
<dbReference type="InterPro" id="IPR036361">
    <property type="entry name" value="SAP_dom_sf"/>
</dbReference>
<evidence type="ECO:0000256" key="4">
    <source>
        <dbReference type="ARBA" id="ARBA00023006"/>
    </source>
</evidence>
<dbReference type="PROSITE" id="PS51352">
    <property type="entry name" value="THIOREDOXIN_2"/>
    <property type="match status" value="1"/>
</dbReference>
<dbReference type="CDD" id="cd06257">
    <property type="entry name" value="DnaJ"/>
    <property type="match status" value="1"/>
</dbReference>
<comment type="function">
    <text evidence="5">Plays an important role in regulating the size of autophagosomes during the formation process.</text>
</comment>
<dbReference type="Proteomes" id="UP000815325">
    <property type="component" value="Unassembled WGS sequence"/>
</dbReference>
<feature type="domain" description="J" evidence="8">
    <location>
        <begin position="1"/>
        <end position="56"/>
    </location>
</feature>
<evidence type="ECO:0000313" key="11">
    <source>
        <dbReference type="Proteomes" id="UP000815325"/>
    </source>
</evidence>
<organism evidence="10 11">
    <name type="scientific">Dunaliella salina</name>
    <name type="common">Green alga</name>
    <name type="synonym">Protococcus salinus</name>
    <dbReference type="NCBI Taxonomy" id="3046"/>
    <lineage>
        <taxon>Eukaryota</taxon>
        <taxon>Viridiplantae</taxon>
        <taxon>Chlorophyta</taxon>
        <taxon>core chlorophytes</taxon>
        <taxon>Chlorophyceae</taxon>
        <taxon>CS clade</taxon>
        <taxon>Chlamydomonadales</taxon>
        <taxon>Dunaliellaceae</taxon>
        <taxon>Dunaliella</taxon>
    </lineage>
</organism>
<dbReference type="Gene3D" id="1.10.720.30">
    <property type="entry name" value="SAP domain"/>
    <property type="match status" value="1"/>
</dbReference>
<dbReference type="PROSITE" id="PS00194">
    <property type="entry name" value="THIOREDOXIN_1"/>
    <property type="match status" value="1"/>
</dbReference>
<accession>A0ABQ7FXV7</accession>
<feature type="region of interest" description="Disordered" evidence="7">
    <location>
        <begin position="1"/>
        <end position="26"/>
    </location>
</feature>
<feature type="domain" description="Thioredoxin" evidence="9">
    <location>
        <begin position="138"/>
        <end position="266"/>
    </location>
</feature>
<dbReference type="SUPFAM" id="SSF46565">
    <property type="entry name" value="Chaperone J-domain"/>
    <property type="match status" value="1"/>
</dbReference>
<dbReference type="EMBL" id="MU070570">
    <property type="protein sequence ID" value="KAF5827182.1"/>
    <property type="molecule type" value="Genomic_DNA"/>
</dbReference>
<evidence type="ECO:0000259" key="9">
    <source>
        <dbReference type="PROSITE" id="PS51352"/>
    </source>
</evidence>
<sequence length="435" mass="46263">MSEHRMVADRTQALKWHPDKVPAEQREEATERFAQISEAYEVLSDEEKRAVYDQYGEEGLKGGGPGGPGGATFTHTAGDPFDLFASFFGNMGGGGGGGQRIKVTTSGGDFGGDIDMSEIFSQAFGGGFGMGGMGGGGQQGGARRGGGGFGGQGGSLYMGDPNVIELTPSDFPSQGDKWTYLVEFYAPWCGHCQQLASKYKQVAASLRGNVKVGAVNCDDFGDLCSQYGVKGFPTIKAFIPGQASPKEYKGDRSAKAMSDWALSLIPSSVQKLKSAQDLDQLLKSCSEGRKVTSGLCAVLITDKPTTSPLYKALSTLYSGKIAFAEVQASSQPVIERLGGAPDKLPSLKLVCNGDLQLIEQYQGEMKSGPLLSTFSSYENGRKCASAIRLDPSMDFAKLKPSLLKQIIKDKGIECKGCSEKADFANRIREWLTTGS</sequence>
<evidence type="ECO:0000256" key="7">
    <source>
        <dbReference type="SAM" id="MobiDB-lite"/>
    </source>
</evidence>
<gene>
    <name evidence="10" type="ORF">DUNSADRAFT_1185</name>
</gene>
<dbReference type="SUPFAM" id="SSF68906">
    <property type="entry name" value="SAP domain"/>
    <property type="match status" value="1"/>
</dbReference>
<comment type="caution">
    <text evidence="10">The sequence shown here is derived from an EMBL/GenBank/DDBJ whole genome shotgun (WGS) entry which is preliminary data.</text>
</comment>
<dbReference type="InterPro" id="IPR036249">
    <property type="entry name" value="Thioredoxin-like_sf"/>
</dbReference>
<keyword evidence="11" id="KW-1185">Reference proteome</keyword>
<dbReference type="Gene3D" id="1.10.287.110">
    <property type="entry name" value="DnaJ domain"/>
    <property type="match status" value="1"/>
</dbReference>
<dbReference type="PRINTS" id="PR00625">
    <property type="entry name" value="JDOMAIN"/>
</dbReference>
<dbReference type="Pfam" id="PF00226">
    <property type="entry name" value="DnaJ"/>
    <property type="match status" value="1"/>
</dbReference>